<proteinExistence type="predicted"/>
<evidence type="ECO:0000313" key="3">
    <source>
        <dbReference type="Proteomes" id="UP001159405"/>
    </source>
</evidence>
<feature type="region of interest" description="Disordered" evidence="1">
    <location>
        <begin position="247"/>
        <end position="275"/>
    </location>
</feature>
<keyword evidence="3" id="KW-1185">Reference proteome</keyword>
<dbReference type="EMBL" id="CALNXK010000002">
    <property type="protein sequence ID" value="CAH3033997.1"/>
    <property type="molecule type" value="Genomic_DNA"/>
</dbReference>
<evidence type="ECO:0000313" key="2">
    <source>
        <dbReference type="EMBL" id="CAH3033997.1"/>
    </source>
</evidence>
<evidence type="ECO:0000256" key="1">
    <source>
        <dbReference type="SAM" id="MobiDB-lite"/>
    </source>
</evidence>
<name>A0ABN8MV73_9CNID</name>
<reference evidence="2 3" key="1">
    <citation type="submission" date="2022-05" db="EMBL/GenBank/DDBJ databases">
        <authorList>
            <consortium name="Genoscope - CEA"/>
            <person name="William W."/>
        </authorList>
    </citation>
    <scope>NUCLEOTIDE SEQUENCE [LARGE SCALE GENOMIC DNA]</scope>
</reference>
<gene>
    <name evidence="2" type="ORF">PLOB_00016216</name>
</gene>
<sequence>MTDKNEIGVTVVGHDSEVRTLVNGYEAQGSYVRDVHYEGTGLTSNPQLFGLLNVSAHCEQFIKYECYHAALLYNGNPDSWWVSRDFKKMAYWGGASPADSYKCACGVTKPNSCADSSFGCNCDKNDHVWREDSGLLTEKRDLPVLQLRFGDTGSGSEKGYHTLGKLKCYGIASYFAVYCDMTDKNEIGVTVVGHDSEVRTLVNGYEAQGSYVRVVHYEGTGLTSNPQLFGLLNVSAHYEQFINQTRRDSPCADSPVQDSPDYRSVPELPKTCSEI</sequence>
<accession>A0ABN8MV73</accession>
<organism evidence="2 3">
    <name type="scientific">Porites lobata</name>
    <dbReference type="NCBI Taxonomy" id="104759"/>
    <lineage>
        <taxon>Eukaryota</taxon>
        <taxon>Metazoa</taxon>
        <taxon>Cnidaria</taxon>
        <taxon>Anthozoa</taxon>
        <taxon>Hexacorallia</taxon>
        <taxon>Scleractinia</taxon>
        <taxon>Fungiina</taxon>
        <taxon>Poritidae</taxon>
        <taxon>Porites</taxon>
    </lineage>
</organism>
<protein>
    <submittedName>
        <fullName evidence="2">Uncharacterized protein</fullName>
    </submittedName>
</protein>
<comment type="caution">
    <text evidence="2">The sequence shown here is derived from an EMBL/GenBank/DDBJ whole genome shotgun (WGS) entry which is preliminary data.</text>
</comment>
<dbReference type="Gene3D" id="2.60.120.1000">
    <property type="match status" value="2"/>
</dbReference>
<dbReference type="Proteomes" id="UP001159405">
    <property type="component" value="Unassembled WGS sequence"/>
</dbReference>